<organism evidence="2 3">
    <name type="scientific">Sediminicurvatus halobius</name>
    <dbReference type="NCBI Taxonomy" id="2182432"/>
    <lineage>
        <taxon>Bacteria</taxon>
        <taxon>Pseudomonadati</taxon>
        <taxon>Pseudomonadota</taxon>
        <taxon>Gammaproteobacteria</taxon>
        <taxon>Chromatiales</taxon>
        <taxon>Ectothiorhodospiraceae</taxon>
        <taxon>Sediminicurvatus</taxon>
    </lineage>
</organism>
<dbReference type="PANTHER" id="PTHR35564:SF4">
    <property type="entry name" value="CYTOPLASMIC PROTEIN"/>
    <property type="match status" value="1"/>
</dbReference>
<dbReference type="EMBL" id="QFFI01000012">
    <property type="protein sequence ID" value="PWG63265.1"/>
    <property type="molecule type" value="Genomic_DNA"/>
</dbReference>
<dbReference type="RefSeq" id="WP_109678540.1">
    <property type="nucleotide sequence ID" value="NZ_CP086615.1"/>
</dbReference>
<evidence type="ECO:0000313" key="3">
    <source>
        <dbReference type="Proteomes" id="UP000245474"/>
    </source>
</evidence>
<dbReference type="InterPro" id="IPR010732">
    <property type="entry name" value="T6SS_TssG-like"/>
</dbReference>
<keyword evidence="3" id="KW-1185">Reference proteome</keyword>
<reference evidence="2 3" key="1">
    <citation type="submission" date="2018-05" db="EMBL/GenBank/DDBJ databases">
        <title>Spiribacter halobius sp. nov., a moderately halophilic bacterium isolated from marine solar saltern.</title>
        <authorList>
            <person name="Zheng W.-S."/>
            <person name="Lu D.-C."/>
            <person name="Du Z.-J."/>
        </authorList>
    </citation>
    <scope>NUCLEOTIDE SEQUENCE [LARGE SCALE GENOMIC DNA]</scope>
    <source>
        <strain evidence="2 3">E85</strain>
    </source>
</reference>
<accession>A0A2U2N203</accession>
<evidence type="ECO:0000313" key="2">
    <source>
        <dbReference type="EMBL" id="PWG63265.1"/>
    </source>
</evidence>
<protein>
    <submittedName>
        <fullName evidence="2">Type VI secretion system baseplate subunit TssG</fullName>
    </submittedName>
</protein>
<name>A0A2U2N203_9GAMM</name>
<dbReference type="Pfam" id="PF06996">
    <property type="entry name" value="T6SS_TssG"/>
    <property type="match status" value="1"/>
</dbReference>
<sequence>MAGTDRSAADSLRPALRDLEQRPYRYTLFAALRVVETAHPAMPRLGHSRRPAEDPVRIAQRPTLRFAPGEVTAFRPGTPHRVECESFGLFGPNGPLPLHLTEYADERLRQERDPTFTEFVNAFQHRLATLFYRAWADARPTTQRDRPEQDRFADYVGSLIGTGTPALQGRDGAGDQARLCRAGRFAPAARSAEGLEDILTDYFGMPCRIEPFQPRWLEIPPGERLALGRDAGNGLGRSANLGRRSWQCQFSFRIAIGPLTRTSFEGFLPGGPALGDLVDLVRAYLGDELTWDVALSMRAEEAPPLRLARGARLGWTSWLGTVRGAEARGTVIRGSLEATRPRADTTDRWTSRRGSRGGDQSRGAVREAG</sequence>
<proteinExistence type="predicted"/>
<gene>
    <name evidence="2" type="primary">tssG</name>
    <name evidence="2" type="ORF">DEM34_09325</name>
</gene>
<dbReference type="Proteomes" id="UP000245474">
    <property type="component" value="Unassembled WGS sequence"/>
</dbReference>
<feature type="region of interest" description="Disordered" evidence="1">
    <location>
        <begin position="334"/>
        <end position="369"/>
    </location>
</feature>
<dbReference type="AlphaFoldDB" id="A0A2U2N203"/>
<feature type="compositionally biased region" description="Basic and acidic residues" evidence="1">
    <location>
        <begin position="339"/>
        <end position="350"/>
    </location>
</feature>
<evidence type="ECO:0000256" key="1">
    <source>
        <dbReference type="SAM" id="MobiDB-lite"/>
    </source>
</evidence>
<comment type="caution">
    <text evidence="2">The sequence shown here is derived from an EMBL/GenBank/DDBJ whole genome shotgun (WGS) entry which is preliminary data.</text>
</comment>
<dbReference type="NCBIfam" id="TIGR03347">
    <property type="entry name" value="VI_chp_1"/>
    <property type="match status" value="1"/>
</dbReference>
<dbReference type="PANTHER" id="PTHR35564">
    <property type="match status" value="1"/>
</dbReference>